<protein>
    <submittedName>
        <fullName evidence="1">Uncharacterized protein</fullName>
    </submittedName>
</protein>
<evidence type="ECO:0000313" key="2">
    <source>
        <dbReference type="Proteomes" id="UP001293254"/>
    </source>
</evidence>
<proteinExistence type="predicted"/>
<comment type="caution">
    <text evidence="1">The sequence shown here is derived from an EMBL/GenBank/DDBJ whole genome shotgun (WGS) entry which is preliminary data.</text>
</comment>
<evidence type="ECO:0000313" key="1">
    <source>
        <dbReference type="EMBL" id="KAK4435113.1"/>
    </source>
</evidence>
<dbReference type="EMBL" id="JACGWO010000002">
    <property type="protein sequence ID" value="KAK4435113.1"/>
    <property type="molecule type" value="Genomic_DNA"/>
</dbReference>
<reference evidence="1" key="2">
    <citation type="journal article" date="2024" name="Plant">
        <title>Genomic evolution and insights into agronomic trait innovations of Sesamum species.</title>
        <authorList>
            <person name="Miao H."/>
            <person name="Wang L."/>
            <person name="Qu L."/>
            <person name="Liu H."/>
            <person name="Sun Y."/>
            <person name="Le M."/>
            <person name="Wang Q."/>
            <person name="Wei S."/>
            <person name="Zheng Y."/>
            <person name="Lin W."/>
            <person name="Duan Y."/>
            <person name="Cao H."/>
            <person name="Xiong S."/>
            <person name="Wang X."/>
            <person name="Wei L."/>
            <person name="Li C."/>
            <person name="Ma Q."/>
            <person name="Ju M."/>
            <person name="Zhao R."/>
            <person name="Li G."/>
            <person name="Mu C."/>
            <person name="Tian Q."/>
            <person name="Mei H."/>
            <person name="Zhang T."/>
            <person name="Gao T."/>
            <person name="Zhang H."/>
        </authorList>
    </citation>
    <scope>NUCLEOTIDE SEQUENCE</scope>
    <source>
        <strain evidence="1">3651</strain>
    </source>
</reference>
<dbReference type="Proteomes" id="UP001293254">
    <property type="component" value="Unassembled WGS sequence"/>
</dbReference>
<reference evidence="1" key="1">
    <citation type="submission" date="2020-06" db="EMBL/GenBank/DDBJ databases">
        <authorList>
            <person name="Li T."/>
            <person name="Hu X."/>
            <person name="Zhang T."/>
            <person name="Song X."/>
            <person name="Zhang H."/>
            <person name="Dai N."/>
            <person name="Sheng W."/>
            <person name="Hou X."/>
            <person name="Wei L."/>
        </authorList>
    </citation>
    <scope>NUCLEOTIDE SEQUENCE</scope>
    <source>
        <strain evidence="1">3651</strain>
        <tissue evidence="1">Leaf</tissue>
    </source>
</reference>
<sequence>MGWCCSSPVPGPLRGEGGSQLKLSANAAECRLWRRLAPPILTYRFGVLHPMVVPLRTPCRTIPRTGSRFLCHRTPPYRQRCPKPRPIWQVQMCNPPSQTIQCNGIVDKFTIMINSKSG</sequence>
<dbReference type="AlphaFoldDB" id="A0AAE1YSA5"/>
<name>A0AAE1YSA5_9LAMI</name>
<accession>A0AAE1YSA5</accession>
<organism evidence="1 2">
    <name type="scientific">Sesamum alatum</name>
    <dbReference type="NCBI Taxonomy" id="300844"/>
    <lineage>
        <taxon>Eukaryota</taxon>
        <taxon>Viridiplantae</taxon>
        <taxon>Streptophyta</taxon>
        <taxon>Embryophyta</taxon>
        <taxon>Tracheophyta</taxon>
        <taxon>Spermatophyta</taxon>
        <taxon>Magnoliopsida</taxon>
        <taxon>eudicotyledons</taxon>
        <taxon>Gunneridae</taxon>
        <taxon>Pentapetalae</taxon>
        <taxon>asterids</taxon>
        <taxon>lamiids</taxon>
        <taxon>Lamiales</taxon>
        <taxon>Pedaliaceae</taxon>
        <taxon>Sesamum</taxon>
    </lineage>
</organism>
<gene>
    <name evidence="1" type="ORF">Salat_0674600</name>
</gene>
<keyword evidence="2" id="KW-1185">Reference proteome</keyword>